<evidence type="ECO:0000313" key="10">
    <source>
        <dbReference type="Proteomes" id="UP001239445"/>
    </source>
</evidence>
<accession>A0AAJ0BAW4</accession>
<keyword evidence="2 7" id="KW-0812">Transmembrane</keyword>
<evidence type="ECO:0000256" key="1">
    <source>
        <dbReference type="ARBA" id="ARBA00004141"/>
    </source>
</evidence>
<evidence type="ECO:0000256" key="2">
    <source>
        <dbReference type="ARBA" id="ARBA00022692"/>
    </source>
</evidence>
<dbReference type="PANTHER" id="PTHR33048:SF110">
    <property type="entry name" value="UBID FAMILY DECARBOXYLASE"/>
    <property type="match status" value="1"/>
</dbReference>
<evidence type="ECO:0000313" key="9">
    <source>
        <dbReference type="EMBL" id="KAK1754465.1"/>
    </source>
</evidence>
<keyword evidence="3 7" id="KW-1133">Transmembrane helix</keyword>
<protein>
    <recommendedName>
        <fullName evidence="8">Rhodopsin domain-containing protein</fullName>
    </recommendedName>
</protein>
<organism evidence="9 10">
    <name type="scientific">Echria macrotheca</name>
    <dbReference type="NCBI Taxonomy" id="438768"/>
    <lineage>
        <taxon>Eukaryota</taxon>
        <taxon>Fungi</taxon>
        <taxon>Dikarya</taxon>
        <taxon>Ascomycota</taxon>
        <taxon>Pezizomycotina</taxon>
        <taxon>Sordariomycetes</taxon>
        <taxon>Sordariomycetidae</taxon>
        <taxon>Sordariales</taxon>
        <taxon>Schizotheciaceae</taxon>
        <taxon>Echria</taxon>
    </lineage>
</organism>
<feature type="compositionally biased region" description="Basic and acidic residues" evidence="6">
    <location>
        <begin position="333"/>
        <end position="349"/>
    </location>
</feature>
<dbReference type="AlphaFoldDB" id="A0AAJ0BAW4"/>
<keyword evidence="4 7" id="KW-0472">Membrane</keyword>
<feature type="domain" description="Rhodopsin" evidence="8">
    <location>
        <begin position="45"/>
        <end position="276"/>
    </location>
</feature>
<keyword evidence="10" id="KW-1185">Reference proteome</keyword>
<dbReference type="GO" id="GO:0016020">
    <property type="term" value="C:membrane"/>
    <property type="evidence" value="ECO:0007669"/>
    <property type="project" value="UniProtKB-SubCell"/>
</dbReference>
<proteinExistence type="inferred from homology"/>
<dbReference type="Proteomes" id="UP001239445">
    <property type="component" value="Unassembled WGS sequence"/>
</dbReference>
<comment type="caution">
    <text evidence="9">The sequence shown here is derived from an EMBL/GenBank/DDBJ whole genome shotgun (WGS) entry which is preliminary data.</text>
</comment>
<sequence>MISSASPDFQLSLGICSWVLWALAVVTAVCRFLSRRLQRGPGVWRDLHADDYLMVVAVLSLTGVVISSNQVATNGSNYVPDGETDTWSPAQVAEAVWGSKMLVALEEFMVCTLWLVKACLLILYARMTSGLRESLAVKLTGGYCALGFVLIQVLYLGVWCRPITNYWAVPIPPGNEQCKTYHNHLITITVLHVSSDLMMLAIPLPMIARSRLPLRRKLILIGVFGLGVLVVLLAVLNRYYNFVMPHDLVFLAWYNGEAATAVMIANVPFCWGLLRRIFALDPWGHSSGAGPSNKRGTGAGAGDGGNVMIPPPTIGSGGKRGRVRGIFDTASTGRDDSPSESMERITKESPKIELLELGKAL</sequence>
<gene>
    <name evidence="9" type="ORF">QBC47DRAFT_218400</name>
</gene>
<evidence type="ECO:0000256" key="6">
    <source>
        <dbReference type="SAM" id="MobiDB-lite"/>
    </source>
</evidence>
<comment type="similarity">
    <text evidence="5">Belongs to the SAT4 family.</text>
</comment>
<dbReference type="InterPro" id="IPR052337">
    <property type="entry name" value="SAT4-like"/>
</dbReference>
<feature type="transmembrane region" description="Helical" evidence="7">
    <location>
        <begin position="218"/>
        <end position="240"/>
    </location>
</feature>
<evidence type="ECO:0000256" key="3">
    <source>
        <dbReference type="ARBA" id="ARBA00022989"/>
    </source>
</evidence>
<evidence type="ECO:0000256" key="5">
    <source>
        <dbReference type="ARBA" id="ARBA00038359"/>
    </source>
</evidence>
<feature type="transmembrane region" description="Helical" evidence="7">
    <location>
        <begin position="185"/>
        <end position="206"/>
    </location>
</feature>
<feature type="transmembrane region" description="Helical" evidence="7">
    <location>
        <begin position="101"/>
        <end position="123"/>
    </location>
</feature>
<reference evidence="9" key="1">
    <citation type="submission" date="2023-06" db="EMBL/GenBank/DDBJ databases">
        <title>Genome-scale phylogeny and comparative genomics of the fungal order Sordariales.</title>
        <authorList>
            <consortium name="Lawrence Berkeley National Laboratory"/>
            <person name="Hensen N."/>
            <person name="Bonometti L."/>
            <person name="Westerberg I."/>
            <person name="Brannstrom I.O."/>
            <person name="Guillou S."/>
            <person name="Cros-Aarteil S."/>
            <person name="Calhoun S."/>
            <person name="Haridas S."/>
            <person name="Kuo A."/>
            <person name="Mondo S."/>
            <person name="Pangilinan J."/>
            <person name="Riley R."/>
            <person name="Labutti K."/>
            <person name="Andreopoulos B."/>
            <person name="Lipzen A."/>
            <person name="Chen C."/>
            <person name="Yanf M."/>
            <person name="Daum C."/>
            <person name="Ng V."/>
            <person name="Clum A."/>
            <person name="Steindorff A."/>
            <person name="Ohm R."/>
            <person name="Martin F."/>
            <person name="Silar P."/>
            <person name="Natvig D."/>
            <person name="Lalanne C."/>
            <person name="Gautier V."/>
            <person name="Ament-Velasquez S.L."/>
            <person name="Kruys A."/>
            <person name="Hutchinson M.I."/>
            <person name="Powell A.J."/>
            <person name="Barry K."/>
            <person name="Miller A.N."/>
            <person name="Grigoriev I.V."/>
            <person name="Debuchy R."/>
            <person name="Gladieux P."/>
            <person name="Thoren M.H."/>
            <person name="Johannesson H."/>
        </authorList>
    </citation>
    <scope>NUCLEOTIDE SEQUENCE</scope>
    <source>
        <strain evidence="9">PSN4</strain>
    </source>
</reference>
<dbReference type="Pfam" id="PF20684">
    <property type="entry name" value="Fung_rhodopsin"/>
    <property type="match status" value="1"/>
</dbReference>
<comment type="subcellular location">
    <subcellularLocation>
        <location evidence="1">Membrane</location>
        <topology evidence="1">Multi-pass membrane protein</topology>
    </subcellularLocation>
</comment>
<evidence type="ECO:0000256" key="4">
    <source>
        <dbReference type="ARBA" id="ARBA00023136"/>
    </source>
</evidence>
<feature type="transmembrane region" description="Helical" evidence="7">
    <location>
        <begin position="135"/>
        <end position="158"/>
    </location>
</feature>
<feature type="transmembrane region" description="Helical" evidence="7">
    <location>
        <begin position="252"/>
        <end position="274"/>
    </location>
</feature>
<feature type="transmembrane region" description="Helical" evidence="7">
    <location>
        <begin position="12"/>
        <end position="33"/>
    </location>
</feature>
<evidence type="ECO:0000256" key="7">
    <source>
        <dbReference type="SAM" id="Phobius"/>
    </source>
</evidence>
<name>A0AAJ0BAW4_9PEZI</name>
<dbReference type="PANTHER" id="PTHR33048">
    <property type="entry name" value="PTH11-LIKE INTEGRAL MEMBRANE PROTEIN (AFU_ORTHOLOGUE AFUA_5G11245)"/>
    <property type="match status" value="1"/>
</dbReference>
<dbReference type="InterPro" id="IPR049326">
    <property type="entry name" value="Rhodopsin_dom_fungi"/>
</dbReference>
<evidence type="ECO:0000259" key="8">
    <source>
        <dbReference type="Pfam" id="PF20684"/>
    </source>
</evidence>
<dbReference type="EMBL" id="MU839835">
    <property type="protein sequence ID" value="KAK1754465.1"/>
    <property type="molecule type" value="Genomic_DNA"/>
</dbReference>
<feature type="region of interest" description="Disordered" evidence="6">
    <location>
        <begin position="289"/>
        <end position="349"/>
    </location>
</feature>
<feature type="transmembrane region" description="Helical" evidence="7">
    <location>
        <begin position="53"/>
        <end position="72"/>
    </location>
</feature>